<evidence type="ECO:0000256" key="11">
    <source>
        <dbReference type="PROSITE-ProRule" id="PRU01240"/>
    </source>
</evidence>
<dbReference type="PROSITE" id="PS00138">
    <property type="entry name" value="SUBTILASE_SER"/>
    <property type="match status" value="1"/>
</dbReference>
<dbReference type="GO" id="GO:0006508">
    <property type="term" value="P:proteolysis"/>
    <property type="evidence" value="ECO:0007669"/>
    <property type="project" value="UniProtKB-KW"/>
</dbReference>
<evidence type="ECO:0000256" key="1">
    <source>
        <dbReference type="ARBA" id="ARBA00001913"/>
    </source>
</evidence>
<evidence type="ECO:0000259" key="13">
    <source>
        <dbReference type="PROSITE" id="PS51272"/>
    </source>
</evidence>
<feature type="active site" description="Charge relay system" evidence="11">
    <location>
        <position position="121"/>
    </location>
</feature>
<keyword evidence="8 11" id="KW-0378">Hydrolase</keyword>
<comment type="caution">
    <text evidence="14">The sequence shown here is derived from an EMBL/GenBank/DDBJ whole genome shotgun (WGS) entry which is preliminary data.</text>
</comment>
<dbReference type="Pfam" id="PF00395">
    <property type="entry name" value="SLH"/>
    <property type="match status" value="3"/>
</dbReference>
<keyword evidence="9 11" id="KW-0720">Serine protease</keyword>
<feature type="active site" description="Charge relay system" evidence="11">
    <location>
        <position position="152"/>
    </location>
</feature>
<keyword evidence="5 11" id="KW-0645">Protease</keyword>
<dbReference type="PROSITE" id="PS51272">
    <property type="entry name" value="SLH"/>
    <property type="match status" value="3"/>
</dbReference>
<dbReference type="InterPro" id="IPR023828">
    <property type="entry name" value="Peptidase_S8_Ser-AS"/>
</dbReference>
<dbReference type="Pfam" id="PF00082">
    <property type="entry name" value="Peptidase_S8"/>
    <property type="match status" value="1"/>
</dbReference>
<dbReference type="InterPro" id="IPR050131">
    <property type="entry name" value="Peptidase_S8_subtilisin-like"/>
</dbReference>
<dbReference type="InterPro" id="IPR036852">
    <property type="entry name" value="Peptidase_S8/S53_dom_sf"/>
</dbReference>
<evidence type="ECO:0000313" key="15">
    <source>
        <dbReference type="Proteomes" id="UP000481030"/>
    </source>
</evidence>
<dbReference type="InterPro" id="IPR037045">
    <property type="entry name" value="S8pro/Inhibitor_I9_sf"/>
</dbReference>
<evidence type="ECO:0000256" key="5">
    <source>
        <dbReference type="ARBA" id="ARBA00022670"/>
    </source>
</evidence>
<dbReference type="RefSeq" id="WP_151534708.1">
    <property type="nucleotide sequence ID" value="NZ_WBOS01000003.1"/>
</dbReference>
<comment type="similarity">
    <text evidence="3 11 12">Belongs to the peptidase S8 family.</text>
</comment>
<dbReference type="PROSITE" id="PS51892">
    <property type="entry name" value="SUBTILASE"/>
    <property type="match status" value="1"/>
</dbReference>
<proteinExistence type="inferred from homology"/>
<comment type="cofactor">
    <cofactor evidence="1">
        <name>Ca(2+)</name>
        <dbReference type="ChEBI" id="CHEBI:29108"/>
    </cofactor>
</comment>
<evidence type="ECO:0000256" key="10">
    <source>
        <dbReference type="ARBA" id="ARBA00022837"/>
    </source>
</evidence>
<reference evidence="14 15" key="1">
    <citation type="journal article" date="2016" name="Antonie Van Leeuwenhoek">
        <title>Bacillus depressus sp. nov., isolated from soil of a sunflower field.</title>
        <authorList>
            <person name="Wei X."/>
            <person name="Xin D."/>
            <person name="Xin Y."/>
            <person name="Zhang H."/>
            <person name="Wang T."/>
            <person name="Zhang J."/>
        </authorList>
    </citation>
    <scope>NUCLEOTIDE SEQUENCE [LARGE SCALE GENOMIC DNA]</scope>
    <source>
        <strain evidence="14 15">BZ1</strain>
    </source>
</reference>
<organism evidence="14 15">
    <name type="scientific">Cytobacillus depressus</name>
    <dbReference type="NCBI Taxonomy" id="1602942"/>
    <lineage>
        <taxon>Bacteria</taxon>
        <taxon>Bacillati</taxon>
        <taxon>Bacillota</taxon>
        <taxon>Bacilli</taxon>
        <taxon>Bacillales</taxon>
        <taxon>Bacillaceae</taxon>
        <taxon>Cytobacillus</taxon>
    </lineage>
</organism>
<keyword evidence="4" id="KW-0964">Secreted</keyword>
<dbReference type="PANTHER" id="PTHR43806">
    <property type="entry name" value="PEPTIDASE S8"/>
    <property type="match status" value="1"/>
</dbReference>
<dbReference type="GO" id="GO:0046872">
    <property type="term" value="F:metal ion binding"/>
    <property type="evidence" value="ECO:0007669"/>
    <property type="project" value="UniProtKB-KW"/>
</dbReference>
<evidence type="ECO:0000256" key="3">
    <source>
        <dbReference type="ARBA" id="ARBA00011073"/>
    </source>
</evidence>
<evidence type="ECO:0000256" key="4">
    <source>
        <dbReference type="ARBA" id="ARBA00022525"/>
    </source>
</evidence>
<evidence type="ECO:0000256" key="8">
    <source>
        <dbReference type="ARBA" id="ARBA00022801"/>
    </source>
</evidence>
<keyword evidence="6" id="KW-0479">Metal-binding</keyword>
<feature type="domain" description="SLH" evidence="13">
    <location>
        <begin position="439"/>
        <end position="493"/>
    </location>
</feature>
<keyword evidence="10" id="KW-0106">Calcium</keyword>
<comment type="subcellular location">
    <subcellularLocation>
        <location evidence="2">Secreted</location>
    </subcellularLocation>
</comment>
<evidence type="ECO:0000313" key="14">
    <source>
        <dbReference type="EMBL" id="KAB2336753.1"/>
    </source>
</evidence>
<dbReference type="CDD" id="cd07477">
    <property type="entry name" value="Peptidases_S8_Subtilisin_subset"/>
    <property type="match status" value="1"/>
</dbReference>
<dbReference type="PRINTS" id="PR00723">
    <property type="entry name" value="SUBTILISIN"/>
</dbReference>
<keyword evidence="7" id="KW-0732">Signal</keyword>
<feature type="active site" description="Charge relay system" evidence="11">
    <location>
        <position position="316"/>
    </location>
</feature>
<gene>
    <name evidence="14" type="ORF">F7731_10390</name>
</gene>
<dbReference type="InterPro" id="IPR022398">
    <property type="entry name" value="Peptidase_S8_His-AS"/>
</dbReference>
<dbReference type="Proteomes" id="UP000481030">
    <property type="component" value="Unassembled WGS sequence"/>
</dbReference>
<dbReference type="InterPro" id="IPR000209">
    <property type="entry name" value="Peptidase_S8/S53_dom"/>
</dbReference>
<evidence type="ECO:0000256" key="6">
    <source>
        <dbReference type="ARBA" id="ARBA00022723"/>
    </source>
</evidence>
<dbReference type="AlphaFoldDB" id="A0A6L3VC30"/>
<protein>
    <submittedName>
        <fullName evidence="14">S8 family serine peptidase</fullName>
    </submittedName>
</protein>
<evidence type="ECO:0000256" key="2">
    <source>
        <dbReference type="ARBA" id="ARBA00004613"/>
    </source>
</evidence>
<dbReference type="InterPro" id="IPR015500">
    <property type="entry name" value="Peptidase_S8_subtilisin-rel"/>
</dbReference>
<dbReference type="PANTHER" id="PTHR43806:SF11">
    <property type="entry name" value="CEREVISIN-RELATED"/>
    <property type="match status" value="1"/>
</dbReference>
<dbReference type="PROSITE" id="PS00136">
    <property type="entry name" value="SUBTILASE_ASP"/>
    <property type="match status" value="1"/>
</dbReference>
<dbReference type="SUPFAM" id="SSF52743">
    <property type="entry name" value="Subtilisin-like"/>
    <property type="match status" value="1"/>
</dbReference>
<evidence type="ECO:0000256" key="7">
    <source>
        <dbReference type="ARBA" id="ARBA00022729"/>
    </source>
</evidence>
<evidence type="ECO:0000256" key="9">
    <source>
        <dbReference type="ARBA" id="ARBA00022825"/>
    </source>
</evidence>
<sequence length="552" mass="59873">MKKHTLIAFVLFLFLFPFKVDGEELTERVIVTFNEQVDQQIVEKYALDVHYVFANLSAVSMTIADSQKQALLAENKIKRVEDDSKVQTNGQIVDWSYEKVQAQKSKSLGLTGKGVKIGIIDTGVSTSHPDLKVAGGVSFVESSPFYNDDEGHGTHVAGIIAALDNEIGSVGLAPDAEIYAIKTLNSYGEGNQSDVIAGIEWAIQHRMDIVNLSFTAPEGSLLLNEAIRKAYNSGMILVAASGNSVQPLTVGTDVLFPARYPEVIAVGAIGDNNELTAFSYFGKGLEFVAPGMRVYSTYNGYVDGVFREYAYMSGTSMAAPFVTGVAALYKEAYPTLSNHNIRLLMQQSALDLGEPGRDNLYGYGLVQALDTLEKSEVTFPDIAKTAYYKEEIAYLLEHEIITGYPDGRFYPNAAVTRAEAITMIGKALGMAGEIQPTSFSDVPKGNFASGYIRNAADAQIVTGFPDGTFKPKAAIIRGDVAVMLQKAFGYDPGLESAFTDVEAAKYYSPAVNSLKAERITTGYPDGTYKPTINITRADFSVLLARALDESFK</sequence>
<feature type="domain" description="SLH" evidence="13">
    <location>
        <begin position="494"/>
        <end position="552"/>
    </location>
</feature>
<dbReference type="GO" id="GO:0005576">
    <property type="term" value="C:extracellular region"/>
    <property type="evidence" value="ECO:0007669"/>
    <property type="project" value="UniProtKB-SubCell"/>
</dbReference>
<accession>A0A6L3VC30</accession>
<dbReference type="InterPro" id="IPR034202">
    <property type="entry name" value="Subtilisin_Carlsberg-like"/>
</dbReference>
<dbReference type="GO" id="GO:0004252">
    <property type="term" value="F:serine-type endopeptidase activity"/>
    <property type="evidence" value="ECO:0007669"/>
    <property type="project" value="UniProtKB-UniRule"/>
</dbReference>
<dbReference type="PROSITE" id="PS00137">
    <property type="entry name" value="SUBTILASE_HIS"/>
    <property type="match status" value="1"/>
</dbReference>
<dbReference type="InterPro" id="IPR001119">
    <property type="entry name" value="SLH_dom"/>
</dbReference>
<name>A0A6L3VC30_9BACI</name>
<evidence type="ECO:0000256" key="12">
    <source>
        <dbReference type="RuleBase" id="RU003355"/>
    </source>
</evidence>
<feature type="domain" description="SLH" evidence="13">
    <location>
        <begin position="375"/>
        <end position="438"/>
    </location>
</feature>
<dbReference type="Gene3D" id="3.40.50.200">
    <property type="entry name" value="Peptidase S8/S53 domain"/>
    <property type="match status" value="1"/>
</dbReference>
<dbReference type="EMBL" id="WBOS01000003">
    <property type="protein sequence ID" value="KAB2336753.1"/>
    <property type="molecule type" value="Genomic_DNA"/>
</dbReference>
<dbReference type="OrthoDB" id="9798386at2"/>
<keyword evidence="15" id="KW-1185">Reference proteome</keyword>
<dbReference type="Gene3D" id="3.30.70.80">
    <property type="entry name" value="Peptidase S8 propeptide/proteinase inhibitor I9"/>
    <property type="match status" value="1"/>
</dbReference>
<dbReference type="InterPro" id="IPR023827">
    <property type="entry name" value="Peptidase_S8_Asp-AS"/>
</dbReference>